<dbReference type="InterPro" id="IPR008312">
    <property type="entry name" value="T6SS_TssB1"/>
</dbReference>
<reference evidence="1 2" key="1">
    <citation type="submission" date="2018-06" db="EMBL/GenBank/DDBJ databases">
        <title>ACT-28, a chromosomally-encoded AmpC with carbapenemase activity from Enterobacter kobei.</title>
        <authorList>
            <person name="Jousset A.B."/>
            <person name="Oueslati S."/>
            <person name="Bernabeu S."/>
            <person name="Takissian J."/>
            <person name="Creton E."/>
            <person name="Vogel A."/>
            <person name="Cotellon G."/>
            <person name="Bonnin R.A."/>
            <person name="Dortet L."/>
            <person name="Naas T."/>
        </authorList>
    </citation>
    <scope>NUCLEOTIDE SEQUENCE [LARGE SCALE GENOMIC DNA]</scope>
    <source>
        <strain evidence="1 2">99B3</strain>
    </source>
</reference>
<evidence type="ECO:0000313" key="1">
    <source>
        <dbReference type="EMBL" id="RAZ68961.1"/>
    </source>
</evidence>
<protein>
    <submittedName>
        <fullName evidence="1">Type VI secretion system contractile sheath small subunit</fullName>
    </submittedName>
</protein>
<proteinExistence type="predicted"/>
<dbReference type="PANTHER" id="PTHR35850">
    <property type="entry name" value="CYTOPLASMIC PROTEIN-RELATED"/>
    <property type="match status" value="1"/>
</dbReference>
<evidence type="ECO:0000313" key="2">
    <source>
        <dbReference type="Proteomes" id="UP000251576"/>
    </source>
</evidence>
<dbReference type="EMBL" id="QMDH01000010">
    <property type="protein sequence ID" value="RAZ68961.1"/>
    <property type="molecule type" value="Genomic_DNA"/>
</dbReference>
<dbReference type="PIRSF" id="PIRSF028301">
    <property type="entry name" value="UCP028301"/>
    <property type="match status" value="1"/>
</dbReference>
<gene>
    <name evidence="1" type="primary">tssB</name>
    <name evidence="1" type="ORF">DP202_07720</name>
</gene>
<dbReference type="Pfam" id="PF05591">
    <property type="entry name" value="T6SS_VipA"/>
    <property type="match status" value="1"/>
</dbReference>
<dbReference type="AlphaFoldDB" id="A0A330GH80"/>
<dbReference type="NCBIfam" id="TIGR03358">
    <property type="entry name" value="VI_chp_5"/>
    <property type="match status" value="1"/>
</dbReference>
<organism evidence="1 2">
    <name type="scientific">Enterobacter cloacae</name>
    <dbReference type="NCBI Taxonomy" id="550"/>
    <lineage>
        <taxon>Bacteria</taxon>
        <taxon>Pseudomonadati</taxon>
        <taxon>Pseudomonadota</taxon>
        <taxon>Gammaproteobacteria</taxon>
        <taxon>Enterobacterales</taxon>
        <taxon>Enterobacteriaceae</taxon>
        <taxon>Enterobacter</taxon>
        <taxon>Enterobacter cloacae complex</taxon>
    </lineage>
</organism>
<accession>A0A330GH80</accession>
<dbReference type="PANTHER" id="PTHR35850:SF2">
    <property type="entry name" value="TYPE VI SECRETION SYSTEM CONTRACTILE SHEATH SMALL SUBUNIT"/>
    <property type="match status" value="1"/>
</dbReference>
<comment type="caution">
    <text evidence="1">The sequence shown here is derived from an EMBL/GenBank/DDBJ whole genome shotgun (WGS) entry which is preliminary data.</text>
</comment>
<dbReference type="RefSeq" id="WP_112780492.1">
    <property type="nucleotide sequence ID" value="NZ_CABMNQ010000010.1"/>
</dbReference>
<sequence length="172" mass="19058">MSKKLYEGSIAPKERINIKYVPATGDEQAEVELPLNILVVGDLKGGKEDSAIEEREAISINKHNFDSVMQTAGLQLNFSVKNRLQDNAEEALPIRLNINALKEFSPDNVARQVPELKKLLDLREALVALKGPLGNIPSFRASLQKLLTDGEMRAQLLKELGIAREEDSAIKE</sequence>
<dbReference type="Proteomes" id="UP000251576">
    <property type="component" value="Unassembled WGS sequence"/>
</dbReference>
<name>A0A330GH80_ENTCL</name>